<keyword evidence="3" id="KW-1185">Reference proteome</keyword>
<gene>
    <name evidence="1" type="ORF">PGT21_027909</name>
    <name evidence="2" type="ORF">PGTUg99_016737</name>
</gene>
<comment type="caution">
    <text evidence="1">The sequence shown here is derived from an EMBL/GenBank/DDBJ whole genome shotgun (WGS) entry which is preliminary data.</text>
</comment>
<evidence type="ECO:0000313" key="2">
    <source>
        <dbReference type="EMBL" id="KAA1135220.1"/>
    </source>
</evidence>
<protein>
    <submittedName>
        <fullName evidence="1">Uncharacterized protein</fullName>
    </submittedName>
</protein>
<organism evidence="1 3">
    <name type="scientific">Puccinia graminis f. sp. tritici</name>
    <dbReference type="NCBI Taxonomy" id="56615"/>
    <lineage>
        <taxon>Eukaryota</taxon>
        <taxon>Fungi</taxon>
        <taxon>Dikarya</taxon>
        <taxon>Basidiomycota</taxon>
        <taxon>Pucciniomycotina</taxon>
        <taxon>Pucciniomycetes</taxon>
        <taxon>Pucciniales</taxon>
        <taxon>Pucciniaceae</taxon>
        <taxon>Puccinia</taxon>
    </lineage>
</organism>
<dbReference type="Proteomes" id="UP000324748">
    <property type="component" value="Unassembled WGS sequence"/>
</dbReference>
<proteinExistence type="predicted"/>
<evidence type="ECO:0000313" key="3">
    <source>
        <dbReference type="Proteomes" id="UP000324748"/>
    </source>
</evidence>
<dbReference type="Proteomes" id="UP000325313">
    <property type="component" value="Unassembled WGS sequence"/>
</dbReference>
<dbReference type="EMBL" id="VSWC01000170">
    <property type="protein sequence ID" value="KAA1072105.1"/>
    <property type="molecule type" value="Genomic_DNA"/>
</dbReference>
<sequence>MRQYVKFIGFRNQENVIELLVNNDMTSYKIFKSRNLDRSWLLGLGLTVGVVTQLFDNVSRFERQLAKKKK</sequence>
<accession>A0A5B0M5J2</accession>
<reference evidence="3 4" key="1">
    <citation type="submission" date="2019-05" db="EMBL/GenBank/DDBJ databases">
        <title>Emergence of the Ug99 lineage of the wheat stem rust pathogen through somatic hybridization.</title>
        <authorList>
            <person name="Li F."/>
            <person name="Upadhyaya N.M."/>
            <person name="Sperschneider J."/>
            <person name="Matny O."/>
            <person name="Nguyen-Phuc H."/>
            <person name="Mago R."/>
            <person name="Raley C."/>
            <person name="Miller M.E."/>
            <person name="Silverstein K.A.T."/>
            <person name="Henningsen E."/>
            <person name="Hirsch C.D."/>
            <person name="Visser B."/>
            <person name="Pretorius Z.A."/>
            <person name="Steffenson B.J."/>
            <person name="Schwessinger B."/>
            <person name="Dodds P.N."/>
            <person name="Figueroa M."/>
        </authorList>
    </citation>
    <scope>NUCLEOTIDE SEQUENCE [LARGE SCALE GENOMIC DNA]</scope>
    <source>
        <strain evidence="1">21-0</strain>
        <strain evidence="2 4">Ug99</strain>
    </source>
</reference>
<evidence type="ECO:0000313" key="4">
    <source>
        <dbReference type="Proteomes" id="UP000325313"/>
    </source>
</evidence>
<name>A0A5B0M5J2_PUCGR</name>
<evidence type="ECO:0000313" key="1">
    <source>
        <dbReference type="EMBL" id="KAA1072105.1"/>
    </source>
</evidence>
<dbReference type="AlphaFoldDB" id="A0A5B0M5J2"/>
<dbReference type="EMBL" id="VDEP01000040">
    <property type="protein sequence ID" value="KAA1135220.1"/>
    <property type="molecule type" value="Genomic_DNA"/>
</dbReference>